<organism evidence="1 2">
    <name type="scientific">Pseudonocardia xinjiangensis</name>
    <dbReference type="NCBI Taxonomy" id="75289"/>
    <lineage>
        <taxon>Bacteria</taxon>
        <taxon>Bacillati</taxon>
        <taxon>Actinomycetota</taxon>
        <taxon>Actinomycetes</taxon>
        <taxon>Pseudonocardiales</taxon>
        <taxon>Pseudonocardiaceae</taxon>
        <taxon>Pseudonocardia</taxon>
    </lineage>
</organism>
<comment type="caution">
    <text evidence="1">The sequence shown here is derived from an EMBL/GenBank/DDBJ whole genome shotgun (WGS) entry which is preliminary data.</text>
</comment>
<dbReference type="EMBL" id="JAAXKY010000028">
    <property type="protein sequence ID" value="NMH77676.1"/>
    <property type="molecule type" value="Genomic_DNA"/>
</dbReference>
<keyword evidence="2" id="KW-1185">Reference proteome</keyword>
<sequence>MPRGERDGVPDSARVAASLRAILAAVDAGEVAADDAQRAHLAGAAEVLEALATPPAPDRPPRDLR</sequence>
<gene>
    <name evidence="1" type="ORF">HF577_11340</name>
</gene>
<protein>
    <submittedName>
        <fullName evidence="1">Uncharacterized protein</fullName>
    </submittedName>
</protein>
<evidence type="ECO:0000313" key="1">
    <source>
        <dbReference type="EMBL" id="NMH77676.1"/>
    </source>
</evidence>
<reference evidence="1 2" key="1">
    <citation type="submission" date="2020-04" db="EMBL/GenBank/DDBJ databases">
        <authorList>
            <person name="Klaysubun C."/>
            <person name="Duangmal K."/>
            <person name="Lipun K."/>
        </authorList>
    </citation>
    <scope>NUCLEOTIDE SEQUENCE [LARGE SCALE GENOMIC DNA]</scope>
    <source>
        <strain evidence="1 2">JCM 11839</strain>
    </source>
</reference>
<dbReference type="Proteomes" id="UP001296706">
    <property type="component" value="Unassembled WGS sequence"/>
</dbReference>
<accession>A0ABX1RCZ6</accession>
<name>A0ABX1RCZ6_9PSEU</name>
<dbReference type="RefSeq" id="WP_169395755.1">
    <property type="nucleotide sequence ID" value="NZ_BAAAJH010000032.1"/>
</dbReference>
<proteinExistence type="predicted"/>
<evidence type="ECO:0000313" key="2">
    <source>
        <dbReference type="Proteomes" id="UP001296706"/>
    </source>
</evidence>